<reference evidence="3" key="2">
    <citation type="submission" date="2016-04" db="EMBL/GenBank/DDBJ databases">
        <title>First Complete Genome Sequence of a Subdivision 6 Acidobacterium.</title>
        <authorList>
            <person name="Huang S."/>
            <person name="Vieira S."/>
            <person name="Bunk B."/>
            <person name="Riedel T."/>
            <person name="Sproeer C."/>
            <person name="Overmann J."/>
        </authorList>
    </citation>
    <scope>NUCLEOTIDE SEQUENCE [LARGE SCALE GENOMIC DNA]</scope>
    <source>
        <strain evidence="3">DSM 100886 HEG_-6_39</strain>
    </source>
</reference>
<evidence type="ECO:0000313" key="2">
    <source>
        <dbReference type="EMBL" id="AMY07450.1"/>
    </source>
</evidence>
<dbReference type="EMBL" id="CP015136">
    <property type="protein sequence ID" value="AMY07450.1"/>
    <property type="molecule type" value="Genomic_DNA"/>
</dbReference>
<reference evidence="2 3" key="1">
    <citation type="journal article" date="2016" name="Genome Announc.">
        <title>First Complete Genome Sequence of a Subdivision 6 Acidobacterium Strain.</title>
        <authorList>
            <person name="Huang S."/>
            <person name="Vieira S."/>
            <person name="Bunk B."/>
            <person name="Riedel T."/>
            <person name="Sproer C."/>
            <person name="Overmann J."/>
        </authorList>
    </citation>
    <scope>NUCLEOTIDE SEQUENCE [LARGE SCALE GENOMIC DNA]</scope>
    <source>
        <strain evidence="3">DSM 100886 HEG_-6_39</strain>
    </source>
</reference>
<protein>
    <submittedName>
        <fullName evidence="2">Uncharacterized protein</fullName>
    </submittedName>
</protein>
<dbReference type="KEGG" id="abac:LuPra_00623"/>
<evidence type="ECO:0000313" key="3">
    <source>
        <dbReference type="Proteomes" id="UP000076079"/>
    </source>
</evidence>
<sequence>MQDDELRLLVRDAIARHLGSDGRDGSPSRPSPHPGSPSRPSPYPGRPCPQDTMSWKAHLSHGRFVFLAPTEPDAPCVVEPEVRCHHCGFCQSYGH</sequence>
<dbReference type="STRING" id="1855912.LuPra_00623"/>
<dbReference type="RefSeq" id="WP_157898670.1">
    <property type="nucleotide sequence ID" value="NZ_CP015136.1"/>
</dbReference>
<dbReference type="AlphaFoldDB" id="A0A143PGQ1"/>
<feature type="region of interest" description="Disordered" evidence="1">
    <location>
        <begin position="17"/>
        <end position="52"/>
    </location>
</feature>
<proteinExistence type="predicted"/>
<evidence type="ECO:0000256" key="1">
    <source>
        <dbReference type="SAM" id="MobiDB-lite"/>
    </source>
</evidence>
<accession>A0A143PGQ1</accession>
<organism evidence="2 3">
    <name type="scientific">Luteitalea pratensis</name>
    <dbReference type="NCBI Taxonomy" id="1855912"/>
    <lineage>
        <taxon>Bacteria</taxon>
        <taxon>Pseudomonadati</taxon>
        <taxon>Acidobacteriota</taxon>
        <taxon>Vicinamibacteria</taxon>
        <taxon>Vicinamibacterales</taxon>
        <taxon>Vicinamibacteraceae</taxon>
        <taxon>Luteitalea</taxon>
    </lineage>
</organism>
<gene>
    <name evidence="2" type="ORF">LuPra_00623</name>
</gene>
<feature type="compositionally biased region" description="Pro residues" evidence="1">
    <location>
        <begin position="29"/>
        <end position="47"/>
    </location>
</feature>
<feature type="compositionally biased region" description="Basic and acidic residues" evidence="1">
    <location>
        <begin position="17"/>
        <end position="26"/>
    </location>
</feature>
<name>A0A143PGQ1_LUTPR</name>
<keyword evidence="3" id="KW-1185">Reference proteome</keyword>
<dbReference type="Proteomes" id="UP000076079">
    <property type="component" value="Chromosome"/>
</dbReference>